<feature type="compositionally biased region" description="Acidic residues" evidence="1">
    <location>
        <begin position="72"/>
        <end position="81"/>
    </location>
</feature>
<comment type="caution">
    <text evidence="2">The sequence shown here is derived from an EMBL/GenBank/DDBJ whole genome shotgun (WGS) entry which is preliminary data.</text>
</comment>
<gene>
    <name evidence="2" type="ORF">CR201_G0017787</name>
</gene>
<dbReference type="EMBL" id="NDHI03003415">
    <property type="protein sequence ID" value="PNJ58984.1"/>
    <property type="molecule type" value="Genomic_DNA"/>
</dbReference>
<evidence type="ECO:0000313" key="2">
    <source>
        <dbReference type="EMBL" id="PNJ58984.1"/>
    </source>
</evidence>
<organism evidence="2">
    <name type="scientific">Pongo abelii</name>
    <name type="common">Sumatran orangutan</name>
    <name type="synonym">Pongo pygmaeus abelii</name>
    <dbReference type="NCBI Taxonomy" id="9601"/>
    <lineage>
        <taxon>Eukaryota</taxon>
        <taxon>Metazoa</taxon>
        <taxon>Chordata</taxon>
        <taxon>Craniata</taxon>
        <taxon>Vertebrata</taxon>
        <taxon>Euteleostomi</taxon>
        <taxon>Mammalia</taxon>
        <taxon>Eutheria</taxon>
        <taxon>Euarchontoglires</taxon>
        <taxon>Primates</taxon>
        <taxon>Haplorrhini</taxon>
        <taxon>Catarrhini</taxon>
        <taxon>Hominidae</taxon>
        <taxon>Pongo</taxon>
    </lineage>
</organism>
<dbReference type="Gene3D" id="2.60.200.20">
    <property type="match status" value="1"/>
</dbReference>
<dbReference type="InterPro" id="IPR050923">
    <property type="entry name" value="Cell_Proc_Reg/RNA_Proc"/>
</dbReference>
<proteinExistence type="predicted"/>
<accession>A0A2J8VN98</accession>
<protein>
    <submittedName>
        <fullName evidence="2">SLC4A1AP isoform 5</fullName>
    </submittedName>
</protein>
<dbReference type="InterPro" id="IPR008984">
    <property type="entry name" value="SMAD_FHA_dom_sf"/>
</dbReference>
<name>A0A2J8VN98_PONAB</name>
<dbReference type="AlphaFoldDB" id="A0A2J8VN98"/>
<feature type="non-terminal residue" evidence="2">
    <location>
        <position position="158"/>
    </location>
</feature>
<evidence type="ECO:0000256" key="1">
    <source>
        <dbReference type="SAM" id="MobiDB-lite"/>
    </source>
</evidence>
<sequence>THGTFLNKTRIPPRTYCRVHVGHVVRFGGSTRLFILQGPEEDREAESELTVTQLKELRKQQQILLEKKMLGEDSDEEEEMDTSERKINAGSQDDEMGCTWGMGEDAVEDDAEENPIVLEFQQEREAFYIKDPKKALQGFFDREDGVLPCCTDWFRAPK</sequence>
<dbReference type="SUPFAM" id="SSF49879">
    <property type="entry name" value="SMAD/FHA domain"/>
    <property type="match status" value="1"/>
</dbReference>
<feature type="non-terminal residue" evidence="2">
    <location>
        <position position="1"/>
    </location>
</feature>
<dbReference type="PANTHER" id="PTHR23308">
    <property type="entry name" value="NUCLEAR INHIBITOR OF PROTEIN PHOSPHATASE-1"/>
    <property type="match status" value="1"/>
</dbReference>
<feature type="region of interest" description="Disordered" evidence="1">
    <location>
        <begin position="69"/>
        <end position="102"/>
    </location>
</feature>
<reference evidence="2" key="1">
    <citation type="submission" date="2017-12" db="EMBL/GenBank/DDBJ databases">
        <title>High-resolution comparative analysis of great ape genomes.</title>
        <authorList>
            <person name="Pollen A."/>
            <person name="Hastie A."/>
            <person name="Hormozdiari F."/>
            <person name="Dougherty M."/>
            <person name="Liu R."/>
            <person name="Chaisson M."/>
            <person name="Hoppe E."/>
            <person name="Hill C."/>
            <person name="Pang A."/>
            <person name="Hillier L."/>
            <person name="Baker C."/>
            <person name="Armstrong J."/>
            <person name="Shendure J."/>
            <person name="Paten B."/>
            <person name="Wilson R."/>
            <person name="Chao H."/>
            <person name="Schneider V."/>
            <person name="Ventura M."/>
            <person name="Kronenberg Z."/>
            <person name="Murali S."/>
            <person name="Gordon D."/>
            <person name="Cantsilieris S."/>
            <person name="Munson K."/>
            <person name="Nelson B."/>
            <person name="Raja A."/>
            <person name="Underwood J."/>
            <person name="Diekhans M."/>
            <person name="Fiddes I."/>
            <person name="Haussler D."/>
            <person name="Eichler E."/>
        </authorList>
    </citation>
    <scope>NUCLEOTIDE SEQUENCE [LARGE SCALE GENOMIC DNA]</scope>
    <source>
        <strain evidence="2">Susie</strain>
    </source>
</reference>